<dbReference type="GO" id="GO:0000422">
    <property type="term" value="P:autophagy of mitochondrion"/>
    <property type="evidence" value="ECO:0007669"/>
    <property type="project" value="TreeGrafter"/>
</dbReference>
<evidence type="ECO:0000256" key="17">
    <source>
        <dbReference type="ARBA" id="ARBA00069790"/>
    </source>
</evidence>
<accession>A0A147BDX9</accession>
<feature type="region of interest" description="Disordered" evidence="20">
    <location>
        <begin position="975"/>
        <end position="996"/>
    </location>
</feature>
<dbReference type="GO" id="GO:0061723">
    <property type="term" value="P:glycophagy"/>
    <property type="evidence" value="ECO:0007669"/>
    <property type="project" value="TreeGrafter"/>
</dbReference>
<evidence type="ECO:0000256" key="10">
    <source>
        <dbReference type="ARBA" id="ARBA00023015"/>
    </source>
</evidence>
<dbReference type="EMBL" id="GEGO01006445">
    <property type="protein sequence ID" value="JAR88959.1"/>
    <property type="molecule type" value="Transcribed_RNA"/>
</dbReference>
<dbReference type="Gene3D" id="3.10.20.90">
    <property type="entry name" value="Phosphatidylinositol 3-kinase Catalytic Subunit, Chain A, domain 1"/>
    <property type="match status" value="1"/>
</dbReference>
<protein>
    <recommendedName>
        <fullName evidence="17">RB1-inducible coiled-coil protein 1</fullName>
    </recommendedName>
    <alternativeName>
        <fullName evidence="18">FAK family kinase-interacting protein of 200 kDa</fullName>
    </alternativeName>
</protein>
<evidence type="ECO:0000256" key="14">
    <source>
        <dbReference type="ARBA" id="ARBA00023242"/>
    </source>
</evidence>
<feature type="coiled-coil region" evidence="19">
    <location>
        <begin position="275"/>
        <end position="305"/>
    </location>
</feature>
<evidence type="ECO:0000256" key="3">
    <source>
        <dbReference type="ARBA" id="ARBA00004371"/>
    </source>
</evidence>
<feature type="region of interest" description="Disordered" evidence="20">
    <location>
        <begin position="651"/>
        <end position="682"/>
    </location>
</feature>
<reference evidence="22" key="1">
    <citation type="journal article" date="2018" name="PLoS Negl. Trop. Dis.">
        <title>Sialome diversity of ticks revealed by RNAseq of single tick salivary glands.</title>
        <authorList>
            <person name="Perner J."/>
            <person name="Kropackova S."/>
            <person name="Kopacek P."/>
            <person name="Ribeiro J.M."/>
        </authorList>
    </citation>
    <scope>NUCLEOTIDE SEQUENCE</scope>
    <source>
        <strain evidence="22">Siblings of single egg batch collected in Ceske Budejovice</strain>
        <tissue evidence="22">Salivary glands</tissue>
    </source>
</reference>
<keyword evidence="13" id="KW-0458">Lysosome</keyword>
<name>A0A147BDX9_IXORI</name>
<feature type="domain" description="Ubiquitin-like" evidence="21">
    <location>
        <begin position="22"/>
        <end position="62"/>
    </location>
</feature>
<evidence type="ECO:0000256" key="11">
    <source>
        <dbReference type="ARBA" id="ARBA00023054"/>
    </source>
</evidence>
<evidence type="ECO:0000256" key="5">
    <source>
        <dbReference type="ARBA" id="ARBA00022448"/>
    </source>
</evidence>
<dbReference type="InterPro" id="IPR045326">
    <property type="entry name" value="ATG17-like_dom"/>
</dbReference>
<dbReference type="GO" id="GO:0003677">
    <property type="term" value="F:DNA binding"/>
    <property type="evidence" value="ECO:0007669"/>
    <property type="project" value="UniProtKB-KW"/>
</dbReference>
<feature type="region of interest" description="Disordered" evidence="20">
    <location>
        <begin position="1258"/>
        <end position="1303"/>
    </location>
</feature>
<sequence length="1303" mass="147186">MLYVFLVDTGKMMTFDMNHAVESVKNLKEVIAQRCHVPPDKQVLLISGGESLQLSASVGKYSAGTDTNPIFLFNKASIESDALSRSGDQSVLSDDDMQDGVEEVLNLPPSYNTVVTRTQLAQEFYERARRETKACEMLVHDQHLQQQGWAAVVANLEDTTAAFRNSAATFEQSFVEFLRNKPQHTALLESFERDLELLSKIPVLPALLSSKPMQETSSFMLLDWIHSQDSQTTLDKVAAQCVQSLKQLNDATLEKVKADVESTLASVDNPTMKEIKGLEERLYGLEDLMHKAQRLVQDQQELAQAFAQNQARASHLKDPSIFPDLCSSHIKQLKMILANHQQLRDIRRRCTAAKNELSENLNSRLRWIIYVEKAIHEVNLRMVFYSETAKRLCRHLEVFRQVHLAPHVYLHAVAEVVRRRNFSLHFLEWAGSLSSHCQKLHQNEVETRNAFNSQFSKHFLRALFPGMQDLPPPFATRNPKPFDDHLPPLASEDLELLRNTLPNLPELSDLLVSVALPAFPEVPLRSSCGSVDAPPGEASSEMRSCGPSSQCEMRSPENDGLKDSTLQASQAGSREGCRDHSESDDHERTPKLAESDDEFEEVCETPASAARAEEAPLDRGRQDVVVQSPDSLGHASQDFMTADFYIDESMPSSYSDSNGLAPTSGAPQASLARGPQDAVAAELQRQLEEKIAALSSTQRDLEQERARRQELRRRLCGLREVAAVVCASSRSDVASLRQDLEAARRMLSDHACQMGSAVDDALQALLARAERDQAQAVAAEVERVRRECRSSDEELRHQLEVERLKLEDAHREVHLYQQQLQQLSQLVDSLRHDSALALTSLRSTLQQEHESVLAKMVLEHELEQESTLERLRAFQKSHEEEVQDLNECICERDRQIQMLFVEHQGLENRLNAHYILDKEELLAQCQQEFAKREQELRDELAELHQQEIDRLQRCHEEAIQKAIDDTRLKMQQEWEESQSKGKDTIEDVVDTSSSDADRHASELKSLCRKYEEQISFMKANMEAVHCRLLEEAISRAIHDKDEELSRIQGRCDELTRLLEQNKGLGGTAESLDQEDNNPSTELVSQMQLGVPCSQADDPNGASMMESTVRLPQQADPFRDLRNQLMCKEQEVSRLQQKMMAMSDTFGTQPLSLPTDKVSVLTCSAGDVVLLCFDEGHQNYVLFVLGPVLHFLHTDCLETLGLQTAPGAIRKGWVLAEVLEKEYCQARKSQNRYRVPAGTRFYRVKCKLWDKEAAMRREHQRRHSLRGLTTTTSMLSEESSAQGNVSAPGEPFSPQDAPLQFPMP</sequence>
<evidence type="ECO:0000256" key="4">
    <source>
        <dbReference type="ARBA" id="ARBA00004514"/>
    </source>
</evidence>
<keyword evidence="6" id="KW-0963">Cytoplasm</keyword>
<dbReference type="GO" id="GO:0019901">
    <property type="term" value="F:protein kinase binding"/>
    <property type="evidence" value="ECO:0007669"/>
    <property type="project" value="UniProtKB-ARBA"/>
</dbReference>
<dbReference type="GO" id="GO:1990316">
    <property type="term" value="C:Atg1/ULK1 kinase complex"/>
    <property type="evidence" value="ECO:0007669"/>
    <property type="project" value="TreeGrafter"/>
</dbReference>
<evidence type="ECO:0000256" key="15">
    <source>
        <dbReference type="ARBA" id="ARBA00023306"/>
    </source>
</evidence>
<dbReference type="SUPFAM" id="SSF54236">
    <property type="entry name" value="Ubiquitin-like"/>
    <property type="match status" value="1"/>
</dbReference>
<evidence type="ECO:0000256" key="19">
    <source>
        <dbReference type="SAM" id="Coils"/>
    </source>
</evidence>
<keyword evidence="11 19" id="KW-0175">Coiled coil</keyword>
<dbReference type="GO" id="GO:0060090">
    <property type="term" value="F:molecular adaptor activity"/>
    <property type="evidence" value="ECO:0007669"/>
    <property type="project" value="TreeGrafter"/>
</dbReference>
<evidence type="ECO:0000313" key="22">
    <source>
        <dbReference type="EMBL" id="JAR88959.1"/>
    </source>
</evidence>
<evidence type="ECO:0000256" key="8">
    <source>
        <dbReference type="ARBA" id="ARBA00022927"/>
    </source>
</evidence>
<dbReference type="InterPro" id="IPR040040">
    <property type="entry name" value="ATG11"/>
</dbReference>
<feature type="coiled-coil region" evidence="19">
    <location>
        <begin position="922"/>
        <end position="961"/>
    </location>
</feature>
<feature type="region of interest" description="Disordered" evidence="20">
    <location>
        <begin position="524"/>
        <end position="621"/>
    </location>
</feature>
<evidence type="ECO:0000256" key="12">
    <source>
        <dbReference type="ARBA" id="ARBA00023163"/>
    </source>
</evidence>
<dbReference type="PANTHER" id="PTHR13222:SF1">
    <property type="entry name" value="RB1-INDUCIBLE COILED-COIL PROTEIN 1"/>
    <property type="match status" value="1"/>
</dbReference>
<feature type="coiled-coil region" evidence="19">
    <location>
        <begin position="1117"/>
        <end position="1144"/>
    </location>
</feature>
<dbReference type="PROSITE" id="PS50053">
    <property type="entry name" value="UBIQUITIN_2"/>
    <property type="match status" value="1"/>
</dbReference>
<dbReference type="InterPro" id="IPR029071">
    <property type="entry name" value="Ubiquitin-like_domsf"/>
</dbReference>
<keyword evidence="9" id="KW-0072">Autophagy</keyword>
<evidence type="ECO:0000256" key="6">
    <source>
        <dbReference type="ARBA" id="ARBA00022490"/>
    </source>
</evidence>
<dbReference type="CDD" id="cd17060">
    <property type="entry name" value="Ubl_RB1CC1"/>
    <property type="match status" value="1"/>
</dbReference>
<feature type="compositionally biased region" description="Low complexity" evidence="20">
    <location>
        <begin position="1267"/>
        <end position="1279"/>
    </location>
</feature>
<dbReference type="GO" id="GO:0034727">
    <property type="term" value="P:piecemeal microautophagy of the nucleus"/>
    <property type="evidence" value="ECO:0007669"/>
    <property type="project" value="TreeGrafter"/>
</dbReference>
<comment type="subcellular location">
    <subcellularLocation>
        <location evidence="4">Cytoplasm</location>
        <location evidence="4">Cytosol</location>
    </subcellularLocation>
    <subcellularLocation>
        <location evidence="3">Lysosome</location>
    </subcellularLocation>
    <subcellularLocation>
        <location evidence="1">Nucleus</location>
    </subcellularLocation>
    <subcellularLocation>
        <location evidence="2">Preautophagosomal structure</location>
    </subcellularLocation>
</comment>
<evidence type="ECO:0000256" key="7">
    <source>
        <dbReference type="ARBA" id="ARBA00022553"/>
    </source>
</evidence>
<proteinExistence type="predicted"/>
<evidence type="ECO:0000256" key="20">
    <source>
        <dbReference type="SAM" id="MobiDB-lite"/>
    </source>
</evidence>
<dbReference type="InterPro" id="IPR019460">
    <property type="entry name" value="Atg11_C"/>
</dbReference>
<keyword evidence="15" id="KW-0131">Cell cycle</keyword>
<feature type="compositionally biased region" description="Polar residues" evidence="20">
    <location>
        <begin position="651"/>
        <end position="667"/>
    </location>
</feature>
<keyword evidence="8" id="KW-0653">Protein transport</keyword>
<organism evidence="22">
    <name type="scientific">Ixodes ricinus</name>
    <name type="common">Common tick</name>
    <name type="synonym">Acarus ricinus</name>
    <dbReference type="NCBI Taxonomy" id="34613"/>
    <lineage>
        <taxon>Eukaryota</taxon>
        <taxon>Metazoa</taxon>
        <taxon>Ecdysozoa</taxon>
        <taxon>Arthropoda</taxon>
        <taxon>Chelicerata</taxon>
        <taxon>Arachnida</taxon>
        <taxon>Acari</taxon>
        <taxon>Parasitiformes</taxon>
        <taxon>Ixodida</taxon>
        <taxon>Ixodoidea</taxon>
        <taxon>Ixodidae</taxon>
        <taxon>Ixodinae</taxon>
        <taxon>Ixodes</taxon>
    </lineage>
</organism>
<feature type="compositionally biased region" description="Basic and acidic residues" evidence="20">
    <location>
        <begin position="975"/>
        <end position="985"/>
    </location>
</feature>
<dbReference type="Pfam" id="PF10377">
    <property type="entry name" value="ATG11"/>
    <property type="match status" value="1"/>
</dbReference>
<evidence type="ECO:0000256" key="2">
    <source>
        <dbReference type="ARBA" id="ARBA00004329"/>
    </source>
</evidence>
<dbReference type="GO" id="GO:0015031">
    <property type="term" value="P:protein transport"/>
    <property type="evidence" value="ECO:0007669"/>
    <property type="project" value="UniProtKB-KW"/>
</dbReference>
<evidence type="ECO:0000256" key="16">
    <source>
        <dbReference type="ARBA" id="ARBA00053494"/>
    </source>
</evidence>
<dbReference type="GO" id="GO:0031090">
    <property type="term" value="C:organelle membrane"/>
    <property type="evidence" value="ECO:0007669"/>
    <property type="project" value="UniProtKB-ARBA"/>
</dbReference>
<dbReference type="GO" id="GO:0000045">
    <property type="term" value="P:autophagosome assembly"/>
    <property type="evidence" value="ECO:0007669"/>
    <property type="project" value="InterPro"/>
</dbReference>
<dbReference type="Pfam" id="PF04108">
    <property type="entry name" value="ATG17_like"/>
    <property type="match status" value="1"/>
</dbReference>
<dbReference type="GO" id="GO:0005829">
    <property type="term" value="C:cytosol"/>
    <property type="evidence" value="ECO:0007669"/>
    <property type="project" value="UniProtKB-SubCell"/>
</dbReference>
<evidence type="ECO:0000256" key="13">
    <source>
        <dbReference type="ARBA" id="ARBA00023228"/>
    </source>
</evidence>
<evidence type="ECO:0000256" key="1">
    <source>
        <dbReference type="ARBA" id="ARBA00004123"/>
    </source>
</evidence>
<keyword evidence="7" id="KW-0597">Phosphoprotein</keyword>
<keyword evidence="10" id="KW-0805">Transcription regulation</keyword>
<keyword evidence="22" id="KW-0238">DNA-binding</keyword>
<dbReference type="GO" id="GO:0008285">
    <property type="term" value="P:negative regulation of cell population proliferation"/>
    <property type="evidence" value="ECO:0007669"/>
    <property type="project" value="UniProtKB-ARBA"/>
</dbReference>
<dbReference type="PANTHER" id="PTHR13222">
    <property type="entry name" value="RB1-INDUCIBLE COILED-COIL"/>
    <property type="match status" value="1"/>
</dbReference>
<dbReference type="InterPro" id="IPR000626">
    <property type="entry name" value="Ubiquitin-like_dom"/>
</dbReference>
<evidence type="ECO:0000256" key="9">
    <source>
        <dbReference type="ARBA" id="ARBA00023006"/>
    </source>
</evidence>
<dbReference type="GO" id="GO:0005634">
    <property type="term" value="C:nucleus"/>
    <property type="evidence" value="ECO:0007669"/>
    <property type="project" value="UniProtKB-SubCell"/>
</dbReference>
<evidence type="ECO:0000256" key="18">
    <source>
        <dbReference type="ARBA" id="ARBA00080154"/>
    </source>
</evidence>
<keyword evidence="5" id="KW-0813">Transport</keyword>
<dbReference type="GO" id="GO:0034045">
    <property type="term" value="C:phagophore assembly site membrane"/>
    <property type="evidence" value="ECO:0007669"/>
    <property type="project" value="TreeGrafter"/>
</dbReference>
<comment type="function">
    <text evidence="16">Involved in autophagy. Regulates early events but also late events of autophagosome formation through direct interaction with Atg16L1. Required for the formation of the autophagosome-like double-membrane structure that surrounds the Salmonella-containing vacuole (SCV) during S.typhimurium infection and subsequent xenophagy. Involved in repair of DNA damage caused by ionizing radiation, which subsequently improves cell survival by decreasing apoptosis. Inhibits PTK2/FAK1 and PTK2B/PYK2 kinase activity, affecting their downstream signaling pathways. Plays a role as a modulator of TGF-beta-signaling by restricting substrate specificity of RNF111. Functions as a DNA-binding transcription factor. Is a potent regulator of the RB1 pathway through induction of RB1 expression. Plays a crucial role in muscular differentiation. Plays an indispensable role in fetal hematopoiesis and in the regulation of neuronal homeostasis.</text>
</comment>
<evidence type="ECO:0000259" key="21">
    <source>
        <dbReference type="PROSITE" id="PS50053"/>
    </source>
</evidence>
<dbReference type="FunFam" id="3.10.20.90:FF:000049">
    <property type="entry name" value="RB1-inducible coiled-coil protein 1 isoform X1"/>
    <property type="match status" value="1"/>
</dbReference>
<feature type="compositionally biased region" description="Basic and acidic residues" evidence="20">
    <location>
        <begin position="611"/>
        <end position="621"/>
    </location>
</feature>
<feature type="compositionally biased region" description="Basic and acidic residues" evidence="20">
    <location>
        <begin position="575"/>
        <end position="594"/>
    </location>
</feature>
<keyword evidence="12" id="KW-0804">Transcription</keyword>
<dbReference type="GO" id="GO:0005764">
    <property type="term" value="C:lysosome"/>
    <property type="evidence" value="ECO:0007669"/>
    <property type="project" value="UniProtKB-SubCell"/>
</dbReference>
<dbReference type="GO" id="GO:0061709">
    <property type="term" value="P:reticulophagy"/>
    <property type="evidence" value="ECO:0007669"/>
    <property type="project" value="TreeGrafter"/>
</dbReference>
<keyword evidence="14" id="KW-0539">Nucleus</keyword>
<dbReference type="GO" id="GO:0034517">
    <property type="term" value="P:ribophagy"/>
    <property type="evidence" value="ECO:0007669"/>
    <property type="project" value="TreeGrafter"/>
</dbReference>